<dbReference type="Proteomes" id="UP000829398">
    <property type="component" value="Chromosome 7"/>
</dbReference>
<gene>
    <name evidence="1" type="ORF">KPL71_021307</name>
</gene>
<protein>
    <submittedName>
        <fullName evidence="1">Protein kinase domain-containing protein</fullName>
    </submittedName>
</protein>
<keyword evidence="1" id="KW-0808">Transferase</keyword>
<evidence type="ECO:0000313" key="1">
    <source>
        <dbReference type="EMBL" id="KAH9716025.1"/>
    </source>
</evidence>
<reference evidence="2" key="1">
    <citation type="journal article" date="2023" name="Hortic. Res.">
        <title>A chromosome-level phased genome enabling allele-level studies in sweet orange: a case study on citrus Huanglongbing tolerance.</title>
        <authorList>
            <person name="Wu B."/>
            <person name="Yu Q."/>
            <person name="Deng Z."/>
            <person name="Duan Y."/>
            <person name="Luo F."/>
            <person name="Gmitter F. Jr."/>
        </authorList>
    </citation>
    <scope>NUCLEOTIDE SEQUENCE [LARGE SCALE GENOMIC DNA]</scope>
    <source>
        <strain evidence="2">cv. Valencia</strain>
    </source>
</reference>
<organism evidence="1 2">
    <name type="scientific">Citrus sinensis</name>
    <name type="common">Sweet orange</name>
    <name type="synonym">Citrus aurantium var. sinensis</name>
    <dbReference type="NCBI Taxonomy" id="2711"/>
    <lineage>
        <taxon>Eukaryota</taxon>
        <taxon>Viridiplantae</taxon>
        <taxon>Streptophyta</taxon>
        <taxon>Embryophyta</taxon>
        <taxon>Tracheophyta</taxon>
        <taxon>Spermatophyta</taxon>
        <taxon>Magnoliopsida</taxon>
        <taxon>eudicotyledons</taxon>
        <taxon>Gunneridae</taxon>
        <taxon>Pentapetalae</taxon>
        <taxon>rosids</taxon>
        <taxon>malvids</taxon>
        <taxon>Sapindales</taxon>
        <taxon>Rutaceae</taxon>
        <taxon>Aurantioideae</taxon>
        <taxon>Citrus</taxon>
    </lineage>
</organism>
<evidence type="ECO:0000313" key="2">
    <source>
        <dbReference type="Proteomes" id="UP000829398"/>
    </source>
</evidence>
<keyword evidence="1" id="KW-0418">Kinase</keyword>
<proteinExistence type="predicted"/>
<keyword evidence="2" id="KW-1185">Reference proteome</keyword>
<name>A0ACB8JEZ9_CITSI</name>
<comment type="caution">
    <text evidence="1">The sequence shown here is derived from an EMBL/GenBank/DDBJ whole genome shotgun (WGS) entry which is preliminary data.</text>
</comment>
<dbReference type="EMBL" id="CM039176">
    <property type="protein sequence ID" value="KAH9716025.1"/>
    <property type="molecule type" value="Genomic_DNA"/>
</dbReference>
<sequence length="1084" mass="122349">MPGVTVTGDTNSTATSTGIGAGEFLPSGSGNLNGSESFPMQLTGHKLNGKNYLEWAQSIKLVVDGKGRLGYITGETKEPEKTDPTWKTWKSENSLVMSWLINSMEVSIGRMYLFLPTAKDVWDAVRETYSDLKNSLQIFELKTRLWQTRQGDRAVSEYYNEMKALWQELDLCHEDDWACMTDSVRYLKRIEDDRVYEFLAGLNKSLDEVRGRILGRIPLPSIREVFSEVRREEGRRKVMLGEKTTSAPEVSALMTGTNHHNSPYQARQNKKGENVWCDHCHKPRHTRETCWDLHGKPPNWKPRNFSQSNRDSKAFHSATEENGNTATTATTPSFSKEQLEQLYKLFQSTQVTNPVSSSCSLAQKGTYQSAVFNVSTIPLCPWIIDSGATDHMTGCSKLFSFYSPCAGNQKIKIADGSLSAIAGKGSIVISNTLVLHDVLHVPNLSCNLLSGGKGNEDSVFELDMNTNGEANIETEIFNPNTLNKEDMRITLVPEHKTDTTIIDETRFNDERLFGKTYTREKRIQSKKDAAILPQRHESDPIPDPKNIDSENPGTISKFIEYESLSIPQVHSDPLDLPIALRKGIRSCTQHPLSNFVSYKNLSSSYHTFVSQLSSVDIPKSIQEALKVPEWKKAVREEMEALEKNRTWEMVYLPEGKLIVGCKWIFTVKYNSYGSLERYKARLVAKGFTQTYGVDYQETFAPVAKLNTIRILLSVVVNLEWPLFQLDVKNAFLNGELEEEVYMGAPPGFEDKFGGKVYGGKMAVLIVYVDDIILTGSDDDEMSRLKKHLASEFEIKDLGPLRYFLGMEVARSRMGISVSQRKYVLDLLEETGMSGCRPSDTPVDPNQKLGEVSDGVPVDKGRYQRLVGKLIYLSHTRPDIAFAVSAVSQYMHSPYVEHLEAVHKILRYLKSTPGRGLLFKKSDQRSVEVFTDADWAGSISDRRSTSGYCTFLWGNLITWRSKKQNVVARSSTEAEFRAMANGVCEVLWIKRVLGELKLDIEAPMRLFCDNRSAISIANNPVQHDRTKHIEIDRHFIKEKLENGVICMPFIPSEQQTADVLTKGHFRPKFESFIDKLGMINIYAPT</sequence>
<accession>A0ACB8JEZ9</accession>